<dbReference type="OrthoDB" id="3232644at2759"/>
<dbReference type="SUPFAM" id="SSF52047">
    <property type="entry name" value="RNI-like"/>
    <property type="match status" value="1"/>
</dbReference>
<dbReference type="HOGENOM" id="CLU_052689_1_0_1"/>
<sequence>MSTLNAFSKKPDLRLPPLPTELWSVILRQATAQTDPLRPPLYTIYPRPTSTKANRRWREAIITKRCVVRVCKLWHSLAVPFLYEYLVISDSQVFPSLLEGVGKLWHVKYRPETTVGNFTSRLDVVIRDPNPPEALHPHLSTLLRRLPRLLVLSIYMPFREVAEGPLLCSYATPSLECISWLGAPVAASRWVDFLAGHPNLKSIGAPDLSLATAPQPLETPLQNVSELGGLNYVQARTLCEEWISPRRLHHLSIQLSNGAGMDFDSPEIDQRWCPFMSYGPNLTSLHITSNAWGGRIGNLVNRGLRHCPNLQHVLGAKASWLPNLSLIRFIDEGNVIHLQHKHRQLFNSVLGALSDLGITVERHDGVGLVPDGE</sequence>
<proteinExistence type="predicted"/>
<protein>
    <recommendedName>
        <fullName evidence="3">F-box domain-containing protein</fullName>
    </recommendedName>
</protein>
<dbReference type="Proteomes" id="UP000001861">
    <property type="component" value="Unassembled WGS sequence"/>
</dbReference>
<keyword evidence="2" id="KW-1185">Reference proteome</keyword>
<dbReference type="OMA" id="DCSEPRR"/>
<dbReference type="InParanoid" id="A8P9T8"/>
<gene>
    <name evidence="1" type="ORF">CC1G_09171</name>
</gene>
<dbReference type="EMBL" id="AACS02000002">
    <property type="protein sequence ID" value="EAU81985.2"/>
    <property type="molecule type" value="Genomic_DNA"/>
</dbReference>
<evidence type="ECO:0000313" key="2">
    <source>
        <dbReference type="Proteomes" id="UP000001861"/>
    </source>
</evidence>
<comment type="caution">
    <text evidence="1">The sequence shown here is derived from an EMBL/GenBank/DDBJ whole genome shotgun (WGS) entry which is preliminary data.</text>
</comment>
<dbReference type="GeneID" id="6016457"/>
<name>A8P9T8_COPC7</name>
<dbReference type="RefSeq" id="XP_001839837.2">
    <property type="nucleotide sequence ID" value="XM_001839785.2"/>
</dbReference>
<evidence type="ECO:0000313" key="1">
    <source>
        <dbReference type="EMBL" id="EAU81985.2"/>
    </source>
</evidence>
<organism evidence="1 2">
    <name type="scientific">Coprinopsis cinerea (strain Okayama-7 / 130 / ATCC MYA-4618 / FGSC 9003)</name>
    <name type="common">Inky cap fungus</name>
    <name type="synonym">Hormographiella aspergillata</name>
    <dbReference type="NCBI Taxonomy" id="240176"/>
    <lineage>
        <taxon>Eukaryota</taxon>
        <taxon>Fungi</taxon>
        <taxon>Dikarya</taxon>
        <taxon>Basidiomycota</taxon>
        <taxon>Agaricomycotina</taxon>
        <taxon>Agaricomycetes</taxon>
        <taxon>Agaricomycetidae</taxon>
        <taxon>Agaricales</taxon>
        <taxon>Agaricineae</taxon>
        <taxon>Psathyrellaceae</taxon>
        <taxon>Coprinopsis</taxon>
    </lineage>
</organism>
<dbReference type="AlphaFoldDB" id="A8P9T8"/>
<accession>A8P9T8</accession>
<evidence type="ECO:0008006" key="3">
    <source>
        <dbReference type="Google" id="ProtNLM"/>
    </source>
</evidence>
<dbReference type="KEGG" id="cci:CC1G_09171"/>
<dbReference type="VEuPathDB" id="FungiDB:CC1G_09171"/>
<reference evidence="1 2" key="1">
    <citation type="journal article" date="2010" name="Proc. Natl. Acad. Sci. U.S.A.">
        <title>Insights into evolution of multicellular fungi from the assembled chromosomes of the mushroom Coprinopsis cinerea (Coprinus cinereus).</title>
        <authorList>
            <person name="Stajich J.E."/>
            <person name="Wilke S.K."/>
            <person name="Ahren D."/>
            <person name="Au C.H."/>
            <person name="Birren B.W."/>
            <person name="Borodovsky M."/>
            <person name="Burns C."/>
            <person name="Canback B."/>
            <person name="Casselton L.A."/>
            <person name="Cheng C.K."/>
            <person name="Deng J."/>
            <person name="Dietrich F.S."/>
            <person name="Fargo D.C."/>
            <person name="Farman M.L."/>
            <person name="Gathman A.C."/>
            <person name="Goldberg J."/>
            <person name="Guigo R."/>
            <person name="Hoegger P.J."/>
            <person name="Hooker J.B."/>
            <person name="Huggins A."/>
            <person name="James T.Y."/>
            <person name="Kamada T."/>
            <person name="Kilaru S."/>
            <person name="Kodira C."/>
            <person name="Kues U."/>
            <person name="Kupfer D."/>
            <person name="Kwan H.S."/>
            <person name="Lomsadze A."/>
            <person name="Li W."/>
            <person name="Lilly W.W."/>
            <person name="Ma L.J."/>
            <person name="Mackey A.J."/>
            <person name="Manning G."/>
            <person name="Martin F."/>
            <person name="Muraguchi H."/>
            <person name="Natvig D.O."/>
            <person name="Palmerini H."/>
            <person name="Ramesh M.A."/>
            <person name="Rehmeyer C.J."/>
            <person name="Roe B.A."/>
            <person name="Shenoy N."/>
            <person name="Stanke M."/>
            <person name="Ter-Hovhannisyan V."/>
            <person name="Tunlid A."/>
            <person name="Velagapudi R."/>
            <person name="Vision T.J."/>
            <person name="Zeng Q."/>
            <person name="Zolan M.E."/>
            <person name="Pukkila P.J."/>
        </authorList>
    </citation>
    <scope>NUCLEOTIDE SEQUENCE [LARGE SCALE GENOMIC DNA]</scope>
    <source>
        <strain evidence="2">Okayama-7 / 130 / ATCC MYA-4618 / FGSC 9003</strain>
    </source>
</reference>